<sequence length="323" mass="36316">MKKNVFFILIALILLLASCGSLKEEGKTKEANNKEIVTIQNLDHELKITEPPKRAVSLNQHVTEIMLALGLEDSMVGTAYLDDQILPEYEEAYKNIPVLSKKYPSYEVLIASEPDFVYGGWKSAFTEKGVGTIEQLKKDGINAYLHESSNKVAPTMEDVFQDIYNIGKIFGVEDRAEKLTNKIEKEMNEIEAKIGEVKDPIPVFIYDSGEKEPFTAAQNFMNDLITRAGGENIFGNIEKGWTSASWEEVVKRNPEVIVIMDYGEETVEQKKKFLENHPILQAVKAVKEKRFVVLPLSAGSEGVRSTIALKTLAEGFYPEKFLE</sequence>
<comment type="caution">
    <text evidence="5">The sequence shown here is derived from an EMBL/GenBank/DDBJ whole genome shotgun (WGS) entry which is preliminary data.</text>
</comment>
<evidence type="ECO:0000313" key="5">
    <source>
        <dbReference type="EMBL" id="MDQ0213979.1"/>
    </source>
</evidence>
<dbReference type="PROSITE" id="PS50983">
    <property type="entry name" value="FE_B12_PBP"/>
    <property type="match status" value="1"/>
</dbReference>
<proteinExistence type="inferred from homology"/>
<comment type="similarity">
    <text evidence="1">Belongs to the bacterial solute-binding protein 8 family.</text>
</comment>
<evidence type="ECO:0000256" key="3">
    <source>
        <dbReference type="SAM" id="SignalP"/>
    </source>
</evidence>
<feature type="domain" description="Fe/B12 periplasmic-binding" evidence="4">
    <location>
        <begin position="54"/>
        <end position="320"/>
    </location>
</feature>
<accession>A0AAJ1SWL7</accession>
<keyword evidence="6" id="KW-1185">Reference proteome</keyword>
<keyword evidence="3" id="KW-0732">Signal</keyword>
<dbReference type="PROSITE" id="PS51257">
    <property type="entry name" value="PROKAR_LIPOPROTEIN"/>
    <property type="match status" value="1"/>
</dbReference>
<dbReference type="AlphaFoldDB" id="A0AAJ1SWL7"/>
<protein>
    <submittedName>
        <fullName evidence="5">Iron complex transport system substrate-binding protein</fullName>
    </submittedName>
</protein>
<dbReference type="InterPro" id="IPR050902">
    <property type="entry name" value="ABC_Transporter_SBP"/>
</dbReference>
<dbReference type="EMBL" id="JAUSUC010000003">
    <property type="protein sequence ID" value="MDQ0213979.1"/>
    <property type="molecule type" value="Genomic_DNA"/>
</dbReference>
<organism evidence="5 6">
    <name type="scientific">Oikeobacillus pervagus</name>
    <dbReference type="NCBI Taxonomy" id="1325931"/>
    <lineage>
        <taxon>Bacteria</taxon>
        <taxon>Bacillati</taxon>
        <taxon>Bacillota</taxon>
        <taxon>Bacilli</taxon>
        <taxon>Bacillales</taxon>
        <taxon>Bacillaceae</taxon>
        <taxon>Oikeobacillus</taxon>
    </lineage>
</organism>
<name>A0AAJ1SWL7_9BACI</name>
<reference evidence="5" key="1">
    <citation type="submission" date="2023-07" db="EMBL/GenBank/DDBJ databases">
        <title>Genomic Encyclopedia of Type Strains, Phase IV (KMG-IV): sequencing the most valuable type-strain genomes for metagenomic binning, comparative biology and taxonomic classification.</title>
        <authorList>
            <person name="Goeker M."/>
        </authorList>
    </citation>
    <scope>NUCLEOTIDE SEQUENCE</scope>
    <source>
        <strain evidence="5">DSM 23947</strain>
    </source>
</reference>
<dbReference type="InterPro" id="IPR002491">
    <property type="entry name" value="ABC_transptr_periplasmic_BD"/>
</dbReference>
<feature type="chain" id="PRO_5042564851" evidence="3">
    <location>
        <begin position="24"/>
        <end position="323"/>
    </location>
</feature>
<dbReference type="PANTHER" id="PTHR30535">
    <property type="entry name" value="VITAMIN B12-BINDING PROTEIN"/>
    <property type="match status" value="1"/>
</dbReference>
<dbReference type="PANTHER" id="PTHR30535:SF7">
    <property type="entry name" value="IRON(III) DICITRATE-BINDING PROTEIN"/>
    <property type="match status" value="1"/>
</dbReference>
<evidence type="ECO:0000259" key="4">
    <source>
        <dbReference type="PROSITE" id="PS50983"/>
    </source>
</evidence>
<evidence type="ECO:0000256" key="1">
    <source>
        <dbReference type="ARBA" id="ARBA00008814"/>
    </source>
</evidence>
<gene>
    <name evidence="5" type="ORF">J2S13_000374</name>
</gene>
<keyword evidence="2" id="KW-0175">Coiled coil</keyword>
<evidence type="ECO:0000313" key="6">
    <source>
        <dbReference type="Proteomes" id="UP001237207"/>
    </source>
</evidence>
<feature type="signal peptide" evidence="3">
    <location>
        <begin position="1"/>
        <end position="23"/>
    </location>
</feature>
<dbReference type="SUPFAM" id="SSF53807">
    <property type="entry name" value="Helical backbone' metal receptor"/>
    <property type="match status" value="1"/>
</dbReference>
<dbReference type="Proteomes" id="UP001237207">
    <property type="component" value="Unassembled WGS sequence"/>
</dbReference>
<evidence type="ECO:0000256" key="2">
    <source>
        <dbReference type="SAM" id="Coils"/>
    </source>
</evidence>
<feature type="coiled-coil region" evidence="2">
    <location>
        <begin position="169"/>
        <end position="196"/>
    </location>
</feature>
<dbReference type="RefSeq" id="WP_307255981.1">
    <property type="nucleotide sequence ID" value="NZ_JAUSUC010000003.1"/>
</dbReference>
<dbReference type="Gene3D" id="3.40.50.1980">
    <property type="entry name" value="Nitrogenase molybdenum iron protein domain"/>
    <property type="match status" value="2"/>
</dbReference>
<dbReference type="Pfam" id="PF01497">
    <property type="entry name" value="Peripla_BP_2"/>
    <property type="match status" value="1"/>
</dbReference>
<dbReference type="CDD" id="cd01148">
    <property type="entry name" value="TroA_a"/>
    <property type="match status" value="1"/>
</dbReference>